<dbReference type="HOGENOM" id="CLU_016274_2_0_6"/>
<dbReference type="CDD" id="cd24082">
    <property type="entry name" value="ASKHA_NBD_GspK-like"/>
    <property type="match status" value="1"/>
</dbReference>
<proteinExistence type="predicted"/>
<evidence type="ECO:0000259" key="1">
    <source>
        <dbReference type="Pfam" id="PF01869"/>
    </source>
</evidence>
<dbReference type="STRING" id="1445510.YC6258_00522"/>
<feature type="domain" description="ATPase BadF/BadG/BcrA/BcrD type" evidence="1">
    <location>
        <begin position="10"/>
        <end position="258"/>
    </location>
</feature>
<dbReference type="GO" id="GO:0045127">
    <property type="term" value="F:N-acetylglucosamine kinase activity"/>
    <property type="evidence" value="ECO:0007669"/>
    <property type="project" value="UniProtKB-EC"/>
</dbReference>
<evidence type="ECO:0000313" key="2">
    <source>
        <dbReference type="EMBL" id="AJQ92572.1"/>
    </source>
</evidence>
<dbReference type="PANTHER" id="PTHR43190:SF3">
    <property type="entry name" value="N-ACETYL-D-GLUCOSAMINE KINASE"/>
    <property type="match status" value="1"/>
</dbReference>
<dbReference type="InterPro" id="IPR043129">
    <property type="entry name" value="ATPase_NBD"/>
</dbReference>
<name>A0A0C5VDF0_9GAMM</name>
<organism evidence="2 3">
    <name type="scientific">Gynuella sunshinyii YC6258</name>
    <dbReference type="NCBI Taxonomy" id="1445510"/>
    <lineage>
        <taxon>Bacteria</taxon>
        <taxon>Pseudomonadati</taxon>
        <taxon>Pseudomonadota</taxon>
        <taxon>Gammaproteobacteria</taxon>
        <taxon>Oceanospirillales</taxon>
        <taxon>Saccharospirillaceae</taxon>
        <taxon>Gynuella</taxon>
    </lineage>
</organism>
<evidence type="ECO:0000313" key="3">
    <source>
        <dbReference type="Proteomes" id="UP000032266"/>
    </source>
</evidence>
<dbReference type="Gene3D" id="3.30.420.40">
    <property type="match status" value="2"/>
</dbReference>
<dbReference type="Proteomes" id="UP000032266">
    <property type="component" value="Chromosome"/>
</dbReference>
<gene>
    <name evidence="2" type="ORF">YC6258_00522</name>
</gene>
<dbReference type="EMBL" id="CP007142">
    <property type="protein sequence ID" value="AJQ92572.1"/>
    <property type="molecule type" value="Genomic_DNA"/>
</dbReference>
<dbReference type="InterPro" id="IPR002731">
    <property type="entry name" value="ATPase_BadF"/>
</dbReference>
<protein>
    <submittedName>
        <fullName evidence="2">Putative N-acetylglucosamine kinase</fullName>
        <ecNumber evidence="2">2.7.1.59</ecNumber>
    </submittedName>
</protein>
<dbReference type="Pfam" id="PF01869">
    <property type="entry name" value="BcrAD_BadFG"/>
    <property type="match status" value="1"/>
</dbReference>
<dbReference type="InterPro" id="IPR052519">
    <property type="entry name" value="Euk-type_GlcNAc_Kinase"/>
</dbReference>
<reference evidence="2 3" key="1">
    <citation type="submission" date="2014-01" db="EMBL/GenBank/DDBJ databases">
        <title>Full genme sequencing of cellulolytic bacterium Gynuella sunshinyii YC6258T gen. nov., sp. nov.</title>
        <authorList>
            <person name="Khan H."/>
            <person name="Chung E.J."/>
            <person name="Chung Y.R."/>
        </authorList>
    </citation>
    <scope>NUCLEOTIDE SEQUENCE [LARGE SCALE GENOMIC DNA]</scope>
    <source>
        <strain evidence="2 3">YC6258</strain>
    </source>
</reference>
<sequence length="293" mass="31029">MTVTLEPLFLGIDGGGTHCRVRLTDHSGAIIGNGLAGSANVYSNPYGTLESIMQAVDQALEQAGLDCQAMPRIYAGIGLAGGAMPAAVDFLQQWQHPFAKARFVSDSHIACLGAHAGADGSILIIGTGISGWSIVEGRTRSWSGWGFPFADTGSGAWLGLRLYQLTIDALDGIIPHTEMTLAMAADYQHRAENMVQAFQQASPAQMAELAVRVVEHAALEDRHALTIVAEQQKIIRSLLTSMHTFNHQPIALLGGLSEFVSSHLTEEFKQLLTGTAGDPLSGALLLASEGVTI</sequence>
<dbReference type="KEGG" id="gsn:YC6258_00522"/>
<dbReference type="RefSeq" id="WP_044615606.1">
    <property type="nucleotide sequence ID" value="NZ_CP007142.1"/>
</dbReference>
<keyword evidence="3" id="KW-1185">Reference proteome</keyword>
<dbReference type="PANTHER" id="PTHR43190">
    <property type="entry name" value="N-ACETYL-D-GLUCOSAMINE KINASE"/>
    <property type="match status" value="1"/>
</dbReference>
<accession>A0A0C5VDF0</accession>
<dbReference type="EC" id="2.7.1.59" evidence="2"/>
<keyword evidence="2" id="KW-0418">Kinase</keyword>
<dbReference type="SUPFAM" id="SSF53067">
    <property type="entry name" value="Actin-like ATPase domain"/>
    <property type="match status" value="2"/>
</dbReference>
<keyword evidence="2" id="KW-0808">Transferase</keyword>
<dbReference type="AlphaFoldDB" id="A0A0C5VDF0"/>